<accession>A0A423TY06</accession>
<dbReference type="Gene3D" id="4.10.400.10">
    <property type="entry name" value="Low-density Lipoprotein Receptor"/>
    <property type="match status" value="1"/>
</dbReference>
<dbReference type="AlphaFoldDB" id="A0A423TY06"/>
<organism evidence="4 5">
    <name type="scientific">Penaeus vannamei</name>
    <name type="common">Whiteleg shrimp</name>
    <name type="synonym">Litopenaeus vannamei</name>
    <dbReference type="NCBI Taxonomy" id="6689"/>
    <lineage>
        <taxon>Eukaryota</taxon>
        <taxon>Metazoa</taxon>
        <taxon>Ecdysozoa</taxon>
        <taxon>Arthropoda</taxon>
        <taxon>Crustacea</taxon>
        <taxon>Multicrustacea</taxon>
        <taxon>Malacostraca</taxon>
        <taxon>Eumalacostraca</taxon>
        <taxon>Eucarida</taxon>
        <taxon>Decapoda</taxon>
        <taxon>Dendrobranchiata</taxon>
        <taxon>Penaeoidea</taxon>
        <taxon>Penaeidae</taxon>
        <taxon>Penaeus</taxon>
    </lineage>
</organism>
<dbReference type="Gene3D" id="3.10.100.10">
    <property type="entry name" value="Mannose-Binding Protein A, subunit A"/>
    <property type="match status" value="1"/>
</dbReference>
<dbReference type="GO" id="GO:0030246">
    <property type="term" value="F:carbohydrate binding"/>
    <property type="evidence" value="ECO:0007669"/>
    <property type="project" value="UniProtKB-KW"/>
</dbReference>
<evidence type="ECO:0000259" key="3">
    <source>
        <dbReference type="PROSITE" id="PS50041"/>
    </source>
</evidence>
<evidence type="ECO:0000256" key="1">
    <source>
        <dbReference type="ARBA" id="ARBA00023157"/>
    </source>
</evidence>
<dbReference type="SUPFAM" id="SSF57424">
    <property type="entry name" value="LDL receptor-like module"/>
    <property type="match status" value="1"/>
</dbReference>
<dbReference type="SMART" id="SM00192">
    <property type="entry name" value="LDLa"/>
    <property type="match status" value="1"/>
</dbReference>
<sequence length="296" mass="33428">MHLHTTLPPAFSTCPEADQIHCFTNSRCTRIRYICDGDNDCGDNSDEESELCRHWRNNDCERNNAMAELGVSTVEEPVESASPRARSKREWMFAEAMQTEPTVQVQEEDVVKEIDARLDATLRHADCPQLFTRVGEQCVSIFYIGNVNWLEARAFCKAVGSDLFTLSRDGKNFATILQHLRLSQVTTDFWVGGRYVNETVGWSWVNDEPMVLGSPYWAVRHSESCQTRSFTSPVLNQTLQANDGECYNYVQAPRQPSTANCAALTFSHYFYVSDESCLTKKSPLCVLPSQGPKEAL</sequence>
<feature type="domain" description="C-type lectin" evidence="3">
    <location>
        <begin position="134"/>
        <end position="246"/>
    </location>
</feature>
<dbReference type="CDD" id="cd00037">
    <property type="entry name" value="CLECT"/>
    <property type="match status" value="1"/>
</dbReference>
<gene>
    <name evidence="4" type="ORF">C7M84_025560</name>
</gene>
<dbReference type="PROSITE" id="PS50068">
    <property type="entry name" value="LDLRA_2"/>
    <property type="match status" value="1"/>
</dbReference>
<comment type="caution">
    <text evidence="4">The sequence shown here is derived from an EMBL/GenBank/DDBJ whole genome shotgun (WGS) entry which is preliminary data.</text>
</comment>
<dbReference type="InterPro" id="IPR016186">
    <property type="entry name" value="C-type_lectin-like/link_sf"/>
</dbReference>
<reference evidence="4 5" key="1">
    <citation type="submission" date="2018-04" db="EMBL/GenBank/DDBJ databases">
        <authorList>
            <person name="Zhang X."/>
            <person name="Yuan J."/>
            <person name="Li F."/>
            <person name="Xiang J."/>
        </authorList>
    </citation>
    <scope>NUCLEOTIDE SEQUENCE [LARGE SCALE GENOMIC DNA]</scope>
    <source>
        <tissue evidence="4">Muscle</tissue>
    </source>
</reference>
<protein>
    <submittedName>
        <fullName evidence="4">C type lectin containing domain protein</fullName>
    </submittedName>
</protein>
<dbReference type="Pfam" id="PF00059">
    <property type="entry name" value="Lectin_C"/>
    <property type="match status" value="1"/>
</dbReference>
<dbReference type="Proteomes" id="UP000283509">
    <property type="component" value="Unassembled WGS sequence"/>
</dbReference>
<keyword evidence="1" id="KW-1015">Disulfide bond</keyword>
<keyword evidence="4" id="KW-0430">Lectin</keyword>
<name>A0A423TY06_PENVA</name>
<keyword evidence="5" id="KW-1185">Reference proteome</keyword>
<dbReference type="OrthoDB" id="2142683at2759"/>
<dbReference type="InterPro" id="IPR036055">
    <property type="entry name" value="LDL_receptor-like_sf"/>
</dbReference>
<dbReference type="PROSITE" id="PS50041">
    <property type="entry name" value="C_TYPE_LECTIN_2"/>
    <property type="match status" value="1"/>
</dbReference>
<dbReference type="EMBL" id="QCYY01000996">
    <property type="protein sequence ID" value="ROT81272.1"/>
    <property type="molecule type" value="Genomic_DNA"/>
</dbReference>
<comment type="caution">
    <text evidence="2">Lacks conserved residue(s) required for the propagation of feature annotation.</text>
</comment>
<evidence type="ECO:0000313" key="5">
    <source>
        <dbReference type="Proteomes" id="UP000283509"/>
    </source>
</evidence>
<dbReference type="Pfam" id="PF00057">
    <property type="entry name" value="Ldl_recept_a"/>
    <property type="match status" value="1"/>
</dbReference>
<dbReference type="InterPro" id="IPR001304">
    <property type="entry name" value="C-type_lectin-like"/>
</dbReference>
<dbReference type="SUPFAM" id="SSF56436">
    <property type="entry name" value="C-type lectin-like"/>
    <property type="match status" value="1"/>
</dbReference>
<reference evidence="4 5" key="2">
    <citation type="submission" date="2019-01" db="EMBL/GenBank/DDBJ databases">
        <title>The decoding of complex shrimp genome reveals the adaptation for benthos swimmer, frequently molting mechanism and breeding impact on genome.</title>
        <authorList>
            <person name="Sun Y."/>
            <person name="Gao Y."/>
            <person name="Yu Y."/>
        </authorList>
    </citation>
    <scope>NUCLEOTIDE SEQUENCE [LARGE SCALE GENOMIC DNA]</scope>
    <source>
        <tissue evidence="4">Muscle</tissue>
    </source>
</reference>
<proteinExistence type="predicted"/>
<evidence type="ECO:0000313" key="4">
    <source>
        <dbReference type="EMBL" id="ROT81272.1"/>
    </source>
</evidence>
<dbReference type="InterPro" id="IPR002172">
    <property type="entry name" value="LDrepeatLR_classA_rpt"/>
</dbReference>
<dbReference type="CDD" id="cd00112">
    <property type="entry name" value="LDLa"/>
    <property type="match status" value="1"/>
</dbReference>
<evidence type="ECO:0000256" key="2">
    <source>
        <dbReference type="PROSITE-ProRule" id="PRU00124"/>
    </source>
</evidence>
<dbReference type="InterPro" id="IPR016187">
    <property type="entry name" value="CTDL_fold"/>
</dbReference>